<sequence length="67" mass="7705">MTLRLFGLFYSLSPCNQRERRLTVWHCDPDVLSKNISPSNGAALFCPDLSTHHSPQPRRHQWLPSST</sequence>
<keyword evidence="2" id="KW-1185">Reference proteome</keyword>
<organism evidence="1 2">
    <name type="scientific">Champsocephalus esox</name>
    <name type="common">pike icefish</name>
    <dbReference type="NCBI Taxonomy" id="159716"/>
    <lineage>
        <taxon>Eukaryota</taxon>
        <taxon>Metazoa</taxon>
        <taxon>Chordata</taxon>
        <taxon>Craniata</taxon>
        <taxon>Vertebrata</taxon>
        <taxon>Euteleostomi</taxon>
        <taxon>Actinopterygii</taxon>
        <taxon>Neopterygii</taxon>
        <taxon>Teleostei</taxon>
        <taxon>Neoteleostei</taxon>
        <taxon>Acanthomorphata</taxon>
        <taxon>Eupercaria</taxon>
        <taxon>Perciformes</taxon>
        <taxon>Notothenioidei</taxon>
        <taxon>Channichthyidae</taxon>
        <taxon>Champsocephalus</taxon>
    </lineage>
</organism>
<name>A0AAN8CPD0_9TELE</name>
<dbReference type="AlphaFoldDB" id="A0AAN8CPD0"/>
<evidence type="ECO:0000313" key="1">
    <source>
        <dbReference type="EMBL" id="KAK5907190.1"/>
    </source>
</evidence>
<gene>
    <name evidence="1" type="ORF">CesoFtcFv8_005067</name>
</gene>
<dbReference type="EMBL" id="JAULUE010002049">
    <property type="protein sequence ID" value="KAK5907190.1"/>
    <property type="molecule type" value="Genomic_DNA"/>
</dbReference>
<dbReference type="Proteomes" id="UP001335648">
    <property type="component" value="Unassembled WGS sequence"/>
</dbReference>
<comment type="caution">
    <text evidence="1">The sequence shown here is derived from an EMBL/GenBank/DDBJ whole genome shotgun (WGS) entry which is preliminary data.</text>
</comment>
<reference evidence="1 2" key="1">
    <citation type="journal article" date="2023" name="Mol. Biol. Evol.">
        <title>Genomics of Secondarily Temperate Adaptation in the Only Non-Antarctic Icefish.</title>
        <authorList>
            <person name="Rivera-Colon A.G."/>
            <person name="Rayamajhi N."/>
            <person name="Minhas B.F."/>
            <person name="Madrigal G."/>
            <person name="Bilyk K.T."/>
            <person name="Yoon V."/>
            <person name="Hune M."/>
            <person name="Gregory S."/>
            <person name="Cheng C.H.C."/>
            <person name="Catchen J.M."/>
        </authorList>
    </citation>
    <scope>NUCLEOTIDE SEQUENCE [LARGE SCALE GENOMIC DNA]</scope>
    <source>
        <strain evidence="1">JC2023a</strain>
    </source>
</reference>
<protein>
    <submittedName>
        <fullName evidence="1">Uncharacterized protein</fullName>
    </submittedName>
</protein>
<accession>A0AAN8CPD0</accession>
<evidence type="ECO:0000313" key="2">
    <source>
        <dbReference type="Proteomes" id="UP001335648"/>
    </source>
</evidence>
<proteinExistence type="predicted"/>